<protein>
    <submittedName>
        <fullName evidence="1">Uncharacterized protein</fullName>
    </submittedName>
</protein>
<reference evidence="1" key="1">
    <citation type="submission" date="2020-04" db="EMBL/GenBank/DDBJ databases">
        <authorList>
            <person name="Chiriac C."/>
            <person name="Salcher M."/>
            <person name="Ghai R."/>
            <person name="Kavagutti S V."/>
        </authorList>
    </citation>
    <scope>NUCLEOTIDE SEQUENCE</scope>
</reference>
<evidence type="ECO:0000313" key="1">
    <source>
        <dbReference type="EMBL" id="CAB4167915.1"/>
    </source>
</evidence>
<sequence>MNAWDKFKAMLNNWGQPVWLDAKPLPEHVKRVRIDQRFMRLHMEEAEKPKVRNGFNNES</sequence>
<proteinExistence type="predicted"/>
<organism evidence="1">
    <name type="scientific">uncultured Caudovirales phage</name>
    <dbReference type="NCBI Taxonomy" id="2100421"/>
    <lineage>
        <taxon>Viruses</taxon>
        <taxon>Duplodnaviria</taxon>
        <taxon>Heunggongvirae</taxon>
        <taxon>Uroviricota</taxon>
        <taxon>Caudoviricetes</taxon>
        <taxon>Peduoviridae</taxon>
        <taxon>Maltschvirus</taxon>
        <taxon>Maltschvirus maltsch</taxon>
    </lineage>
</organism>
<name>A0A6J5PFN8_9CAUD</name>
<dbReference type="EMBL" id="LR796817">
    <property type="protein sequence ID" value="CAB4167915.1"/>
    <property type="molecule type" value="Genomic_DNA"/>
</dbReference>
<accession>A0A6J5PFN8</accession>
<gene>
    <name evidence="1" type="ORF">UFOVP868_66</name>
</gene>